<proteinExistence type="predicted"/>
<protein>
    <submittedName>
        <fullName evidence="1">Uncharacterized protein</fullName>
    </submittedName>
</protein>
<reference evidence="1" key="1">
    <citation type="submission" date="2018-05" db="EMBL/GenBank/DDBJ databases">
        <authorList>
            <person name="Lanie J.A."/>
            <person name="Ng W.-L."/>
            <person name="Kazmierczak K.M."/>
            <person name="Andrzejewski T.M."/>
            <person name="Davidsen T.M."/>
            <person name="Wayne K.J."/>
            <person name="Tettelin H."/>
            <person name="Glass J.I."/>
            <person name="Rusch D."/>
            <person name="Podicherti R."/>
            <person name="Tsui H.-C.T."/>
            <person name="Winkler M.E."/>
        </authorList>
    </citation>
    <scope>NUCLEOTIDE SEQUENCE</scope>
</reference>
<sequence>MEDGLLVKTAIKIPACQRACQANGDFEKVDALSASTRYTRRGDPGSSRARDSADEIPWGAFGDWIKSPQPVRLFPDPRLI</sequence>
<organism evidence="1">
    <name type="scientific">marine metagenome</name>
    <dbReference type="NCBI Taxonomy" id="408172"/>
    <lineage>
        <taxon>unclassified sequences</taxon>
        <taxon>metagenomes</taxon>
        <taxon>ecological metagenomes</taxon>
    </lineage>
</organism>
<evidence type="ECO:0000313" key="1">
    <source>
        <dbReference type="EMBL" id="SVE32202.1"/>
    </source>
</evidence>
<accession>A0A383CJ26</accession>
<dbReference type="EMBL" id="UINC01209259">
    <property type="protein sequence ID" value="SVE32202.1"/>
    <property type="molecule type" value="Genomic_DNA"/>
</dbReference>
<dbReference type="AlphaFoldDB" id="A0A383CJ26"/>
<gene>
    <name evidence="1" type="ORF">METZ01_LOCUS485056</name>
</gene>
<name>A0A383CJ26_9ZZZZ</name>